<evidence type="ECO:0000313" key="7">
    <source>
        <dbReference type="Proteomes" id="UP000185490"/>
    </source>
</evidence>
<dbReference type="InterPro" id="IPR026590">
    <property type="entry name" value="Ssirtuin_cat_dom"/>
</dbReference>
<protein>
    <recommendedName>
        <fullName evidence="1">protein acetyllysine N-acetyltransferase</fullName>
        <ecNumber evidence="1">2.3.1.286</ecNumber>
    </recommendedName>
</protein>
<reference evidence="6 7" key="1">
    <citation type="submission" date="2014-02" db="EMBL/GenBank/DDBJ databases">
        <title>Diversity of Thermotogales isolates from hydrothermal vents.</title>
        <authorList>
            <person name="Haverkamp T.H.A."/>
            <person name="Lossouarn J."/>
            <person name="Geslin C."/>
            <person name="Nesbo C.L."/>
        </authorList>
    </citation>
    <scope>NUCLEOTIDE SEQUENCE [LARGE SCALE GENOMIC DNA]</scope>
    <source>
        <strain evidence="6 7">431</strain>
    </source>
</reference>
<keyword evidence="4" id="KW-0862">Zinc</keyword>
<feature type="binding site" evidence="4">
    <location>
        <position position="125"/>
    </location>
    <ligand>
        <name>Zn(2+)</name>
        <dbReference type="ChEBI" id="CHEBI:29105"/>
    </ligand>
</feature>
<name>A0ABN4V0U4_9BACT</name>
<dbReference type="InterPro" id="IPR003000">
    <property type="entry name" value="Sirtuin"/>
</dbReference>
<dbReference type="NCBIfam" id="NF001753">
    <property type="entry name" value="PRK00481.1-3"/>
    <property type="match status" value="1"/>
</dbReference>
<dbReference type="Proteomes" id="UP000185490">
    <property type="component" value="Chromosome"/>
</dbReference>
<dbReference type="InterPro" id="IPR029035">
    <property type="entry name" value="DHS-like_NAD/FAD-binding_dom"/>
</dbReference>
<dbReference type="PANTHER" id="PTHR11085">
    <property type="entry name" value="NAD-DEPENDENT PROTEIN DEACYLASE SIRTUIN-5, MITOCHONDRIAL-RELATED"/>
    <property type="match status" value="1"/>
</dbReference>
<dbReference type="PANTHER" id="PTHR11085:SF4">
    <property type="entry name" value="NAD-DEPENDENT PROTEIN DEACYLASE"/>
    <property type="match status" value="1"/>
</dbReference>
<dbReference type="RefSeq" id="WP_012058103.1">
    <property type="nucleotide sequence ID" value="NZ_CP007389.1"/>
</dbReference>
<dbReference type="Gene3D" id="3.30.1600.10">
    <property type="entry name" value="SIR2/SIRT2 'Small Domain"/>
    <property type="match status" value="1"/>
</dbReference>
<dbReference type="InterPro" id="IPR026591">
    <property type="entry name" value="Sirtuin_cat_small_dom_sf"/>
</dbReference>
<evidence type="ECO:0000256" key="1">
    <source>
        <dbReference type="ARBA" id="ARBA00012928"/>
    </source>
</evidence>
<evidence type="ECO:0000256" key="3">
    <source>
        <dbReference type="ARBA" id="ARBA00023027"/>
    </source>
</evidence>
<dbReference type="CDD" id="cd01407">
    <property type="entry name" value="SIR2-fam"/>
    <property type="match status" value="1"/>
</dbReference>
<evidence type="ECO:0000313" key="6">
    <source>
        <dbReference type="EMBL" id="APT74767.1"/>
    </source>
</evidence>
<dbReference type="Gene3D" id="3.40.50.1220">
    <property type="entry name" value="TPP-binding domain"/>
    <property type="match status" value="1"/>
</dbReference>
<keyword evidence="3" id="KW-0520">NAD</keyword>
<feature type="active site" description="Proton acceptor" evidence="4">
    <location>
        <position position="114"/>
    </location>
</feature>
<keyword evidence="7" id="KW-1185">Reference proteome</keyword>
<feature type="binding site" evidence="4">
    <location>
        <position position="137"/>
    </location>
    <ligand>
        <name>Zn(2+)</name>
        <dbReference type="ChEBI" id="CHEBI:29105"/>
    </ligand>
</feature>
<dbReference type="InterPro" id="IPR050134">
    <property type="entry name" value="NAD-dep_sirtuin_deacylases"/>
</dbReference>
<accession>A0ABN4V0U4</accession>
<proteinExistence type="predicted"/>
<dbReference type="SUPFAM" id="SSF52467">
    <property type="entry name" value="DHS-like NAD/FAD-binding domain"/>
    <property type="match status" value="1"/>
</dbReference>
<evidence type="ECO:0000256" key="2">
    <source>
        <dbReference type="ARBA" id="ARBA00022679"/>
    </source>
</evidence>
<dbReference type="EC" id="2.3.1.286" evidence="1"/>
<keyword evidence="2" id="KW-0808">Transferase</keyword>
<dbReference type="Pfam" id="PF02146">
    <property type="entry name" value="SIR2"/>
    <property type="match status" value="1"/>
</dbReference>
<feature type="domain" description="Deacetylase sirtuin-type" evidence="5">
    <location>
        <begin position="1"/>
        <end position="232"/>
    </location>
</feature>
<evidence type="ECO:0000256" key="4">
    <source>
        <dbReference type="PROSITE-ProRule" id="PRU00236"/>
    </source>
</evidence>
<feature type="binding site" evidence="4">
    <location>
        <position position="122"/>
    </location>
    <ligand>
        <name>Zn(2+)</name>
        <dbReference type="ChEBI" id="CHEBI:29105"/>
    </ligand>
</feature>
<dbReference type="PROSITE" id="PS50305">
    <property type="entry name" value="SIRTUIN"/>
    <property type="match status" value="1"/>
</dbReference>
<gene>
    <name evidence="6" type="ORF">BW47_10050</name>
</gene>
<sequence>MLEDIIEILEEGNVVALTGAGISTSSGIPDFRSEDGLYKEYGYELFSYEFFKNHPDIFYEYIKKEFPKMYKANYNMSHKLLAELEEMGYLLGVITQNIDDLHNKAGSRNVIELHGNATHFYCEECERKYSFPKEYICSCGGLIRPDIVFFGEPVNDIDRVFELLDKAETLLVMGTSLQVYPASNFPVYVKERGGILIIVNREETQYDNFADFVLHMNVEEFSKKVLKYFEEEFD</sequence>
<dbReference type="EMBL" id="CP007389">
    <property type="protein sequence ID" value="APT74767.1"/>
    <property type="molecule type" value="Genomic_DNA"/>
</dbReference>
<feature type="binding site" evidence="4">
    <location>
        <position position="139"/>
    </location>
    <ligand>
        <name>Zn(2+)</name>
        <dbReference type="ChEBI" id="CHEBI:29105"/>
    </ligand>
</feature>
<evidence type="ECO:0000259" key="5">
    <source>
        <dbReference type="PROSITE" id="PS50305"/>
    </source>
</evidence>
<organism evidence="6 7">
    <name type="scientific">Thermosipho melanesiensis</name>
    <dbReference type="NCBI Taxonomy" id="46541"/>
    <lineage>
        <taxon>Bacteria</taxon>
        <taxon>Thermotogati</taxon>
        <taxon>Thermotogota</taxon>
        <taxon>Thermotogae</taxon>
        <taxon>Thermotogales</taxon>
        <taxon>Fervidobacteriaceae</taxon>
        <taxon>Thermosipho</taxon>
    </lineage>
</organism>
<keyword evidence="4" id="KW-0479">Metal-binding</keyword>